<dbReference type="InterPro" id="IPR029000">
    <property type="entry name" value="Cyclophilin-like_dom_sf"/>
</dbReference>
<dbReference type="GO" id="GO:0005524">
    <property type="term" value="F:ATP binding"/>
    <property type="evidence" value="ECO:0007669"/>
    <property type="project" value="UniProtKB-KW"/>
</dbReference>
<dbReference type="STRING" id="1249933.SAMN04489797_3031"/>
<dbReference type="EMBL" id="LT629774">
    <property type="protein sequence ID" value="SDT01818.1"/>
    <property type="molecule type" value="Genomic_DNA"/>
</dbReference>
<evidence type="ECO:0000313" key="6">
    <source>
        <dbReference type="Proteomes" id="UP000198963"/>
    </source>
</evidence>
<evidence type="ECO:0000259" key="4">
    <source>
        <dbReference type="SMART" id="SM00797"/>
    </source>
</evidence>
<dbReference type="GO" id="GO:0016787">
    <property type="term" value="F:hydrolase activity"/>
    <property type="evidence" value="ECO:0007669"/>
    <property type="project" value="UniProtKB-KW"/>
</dbReference>
<organism evidence="5 6">
    <name type="scientific">Winogradskyella sediminis</name>
    <dbReference type="NCBI Taxonomy" id="1382466"/>
    <lineage>
        <taxon>Bacteria</taxon>
        <taxon>Pseudomonadati</taxon>
        <taxon>Bacteroidota</taxon>
        <taxon>Flavobacteriia</taxon>
        <taxon>Flavobacteriales</taxon>
        <taxon>Flavobacteriaceae</taxon>
        <taxon>Winogradskyella</taxon>
    </lineage>
</organism>
<name>A0A1H1WXD1_9FLAO</name>
<sequence length="282" mass="31126">MIKVLKAGFYSTIQDQGRFGYLSYGVPLSGAMDAYSSQFANALVGNAKNAGIIEMTMTGAELLFLKDTTIAITGADMSPKLNGKSITLFKSIIVNANDTLTFGKLTNGFRTYLAVKGDVLSEMMLGSRSMLKGITDNFRIQKGDYLEMSNASNVIIPKNAKLKFDNLYLDEDTLEVMKGPEFDKLTTYQQNMLVSSTFQVSKYNNRMAYQLEPLVHNDLESILTSPVLPGTVQLTPSGQLIVLMRDCQTTGGYPRVLQLTEKSINILSQKTTGNYLNIRLND</sequence>
<dbReference type="PANTHER" id="PTHR43309:SF5">
    <property type="entry name" value="5-OXOPROLINASE SUBUNIT C"/>
    <property type="match status" value="1"/>
</dbReference>
<feature type="domain" description="Carboxyltransferase" evidence="4">
    <location>
        <begin position="23"/>
        <end position="282"/>
    </location>
</feature>
<keyword evidence="6" id="KW-1185">Reference proteome</keyword>
<evidence type="ECO:0000256" key="2">
    <source>
        <dbReference type="ARBA" id="ARBA00022801"/>
    </source>
</evidence>
<gene>
    <name evidence="5" type="ORF">SAMN04489797_3031</name>
</gene>
<dbReference type="PANTHER" id="PTHR43309">
    <property type="entry name" value="5-OXOPROLINASE SUBUNIT C"/>
    <property type="match status" value="1"/>
</dbReference>
<dbReference type="Pfam" id="PF02626">
    <property type="entry name" value="CT_A_B"/>
    <property type="match status" value="1"/>
</dbReference>
<protein>
    <submittedName>
        <fullName evidence="5">Biotin-dependent carboxylase uncharacterized domain-containing protein</fullName>
    </submittedName>
</protein>
<reference evidence="5 6" key="1">
    <citation type="submission" date="2016-10" db="EMBL/GenBank/DDBJ databases">
        <authorList>
            <person name="Varghese N."/>
            <person name="Submissions S."/>
        </authorList>
    </citation>
    <scope>NUCLEOTIDE SEQUENCE [LARGE SCALE GENOMIC DNA]</scope>
    <source>
        <strain evidence="5 6">RHA_55</strain>
    </source>
</reference>
<evidence type="ECO:0000313" key="5">
    <source>
        <dbReference type="EMBL" id="SDT01818.1"/>
    </source>
</evidence>
<dbReference type="SMART" id="SM00797">
    <property type="entry name" value="AHS2"/>
    <property type="match status" value="1"/>
</dbReference>
<proteinExistence type="predicted"/>
<dbReference type="AlphaFoldDB" id="A0A1H1WXD1"/>
<evidence type="ECO:0000256" key="3">
    <source>
        <dbReference type="ARBA" id="ARBA00022840"/>
    </source>
</evidence>
<keyword evidence="2" id="KW-0378">Hydrolase</keyword>
<keyword evidence="1" id="KW-0547">Nucleotide-binding</keyword>
<dbReference type="Gene3D" id="2.40.100.10">
    <property type="entry name" value="Cyclophilin-like"/>
    <property type="match status" value="1"/>
</dbReference>
<dbReference type="InterPro" id="IPR052708">
    <property type="entry name" value="PxpC"/>
</dbReference>
<dbReference type="InterPro" id="IPR003778">
    <property type="entry name" value="CT_A_B"/>
</dbReference>
<accession>A0A1H1WXD1</accession>
<dbReference type="Proteomes" id="UP000198963">
    <property type="component" value="Chromosome I"/>
</dbReference>
<evidence type="ECO:0000256" key="1">
    <source>
        <dbReference type="ARBA" id="ARBA00022741"/>
    </source>
</evidence>
<keyword evidence="3" id="KW-0067">ATP-binding</keyword>
<dbReference type="RefSeq" id="WP_092447476.1">
    <property type="nucleotide sequence ID" value="NZ_LT629774.1"/>
</dbReference>